<dbReference type="Proteomes" id="UP001499990">
    <property type="component" value="Unassembled WGS sequence"/>
</dbReference>
<evidence type="ECO:0000313" key="1">
    <source>
        <dbReference type="EMBL" id="GAA3378649.1"/>
    </source>
</evidence>
<reference evidence="2" key="1">
    <citation type="journal article" date="2019" name="Int. J. Syst. Evol. Microbiol.">
        <title>The Global Catalogue of Microorganisms (GCM) 10K type strain sequencing project: providing services to taxonomists for standard genome sequencing and annotation.</title>
        <authorList>
            <consortium name="The Broad Institute Genomics Platform"/>
            <consortium name="The Broad Institute Genome Sequencing Center for Infectious Disease"/>
            <person name="Wu L."/>
            <person name="Ma J."/>
        </authorList>
    </citation>
    <scope>NUCLEOTIDE SEQUENCE [LARGE SCALE GENOMIC DNA]</scope>
    <source>
        <strain evidence="2">JCM 9651</strain>
    </source>
</reference>
<accession>A0ABP6SK99</accession>
<proteinExistence type="predicted"/>
<dbReference type="RefSeq" id="WP_345043254.1">
    <property type="nucleotide sequence ID" value="NZ_BAAAYL010000001.1"/>
</dbReference>
<name>A0ABP6SK99_9ACTN</name>
<comment type="caution">
    <text evidence="1">The sequence shown here is derived from an EMBL/GenBank/DDBJ whole genome shotgun (WGS) entry which is preliminary data.</text>
</comment>
<protein>
    <recommendedName>
        <fullName evidence="3">ISKra4 family transposase</fullName>
    </recommendedName>
</protein>
<gene>
    <name evidence="1" type="ORF">GCM10020367_59020</name>
</gene>
<sequence length="122" mass="13572">MHQTAAALETAAHAAGLHGAQRKGIDEAVYLTGKAEHLRYDTALERGWPIATGIIEGACRHLVKDRLDITGARWCLAGAEAVLKLRAVRANGDFDAYWAWRQQQDLIRNHQTRYRDQAIPTA</sequence>
<organism evidence="1 2">
    <name type="scientific">Streptomyces sannanensis</name>
    <dbReference type="NCBI Taxonomy" id="285536"/>
    <lineage>
        <taxon>Bacteria</taxon>
        <taxon>Bacillati</taxon>
        <taxon>Actinomycetota</taxon>
        <taxon>Actinomycetes</taxon>
        <taxon>Kitasatosporales</taxon>
        <taxon>Streptomycetaceae</taxon>
        <taxon>Streptomyces</taxon>
    </lineage>
</organism>
<keyword evidence="2" id="KW-1185">Reference proteome</keyword>
<evidence type="ECO:0000313" key="2">
    <source>
        <dbReference type="Proteomes" id="UP001499990"/>
    </source>
</evidence>
<dbReference type="EMBL" id="BAAAYL010000001">
    <property type="protein sequence ID" value="GAA3378649.1"/>
    <property type="molecule type" value="Genomic_DNA"/>
</dbReference>
<evidence type="ECO:0008006" key="3">
    <source>
        <dbReference type="Google" id="ProtNLM"/>
    </source>
</evidence>